<dbReference type="AlphaFoldDB" id="A0A8J2WYC1"/>
<dbReference type="OrthoDB" id="9805536at2759"/>
<protein>
    <recommendedName>
        <fullName evidence="3">ATPase F1/V1/A1 complex alpha/beta subunit nucleotide-binding domain-containing protein</fullName>
    </recommendedName>
</protein>
<sequence>MRSIMRYYLAASLARSAIALVRPVPRRRFSLAATKTDESRVAIGEVVLTEPGVAVIRDTAGVGGADVVAGSRLELGNGRRGTVVLTRSPLCVVCLDDDGDDAGVDDATLALRRMALRSGESGGEADAFMVGEMENSVDVTKLAGRVVDAFGCAVDGQGAVAGTSYKIFQEGLEQAQMAPIDEFVSVGVPAIDLMTPLGKGQSVLYVGPPEARSSLRRLARVAVAAQSPDTVKIYAGLDEAGNKRSQKKKFWGETGIVAPRKRASAFASECEAVLCAHAAMAHGAEAMAQGKDALVVLDGFEPLVDLWTRSTSILAERFGAENVGLGDDSECRAFFSAVLQRAGNMQGGGSLTVVALTADEPPKEEEVLSTESYTLDQFRAAGARKSIMDRLEALDARGIAITDDILGKIGVAAPNTNKRPDAPGTKRRSEACEMLTSIGDAHVEVMRNEKGVCDVDASASLQRVGVGADVGTDTRPPALVTLGVGNRLRLELAAATNVERERVNEEEAADEQALVRAAAWRAALRVGADDPPRSLSSVCGVAVAVQQGLFDGVSAEDASVKVDKLLAALPETSVDATKALSDADLSALKAAAVEALES</sequence>
<dbReference type="EMBL" id="CAKKNE010000001">
    <property type="protein sequence ID" value="CAH0366596.1"/>
    <property type="molecule type" value="Genomic_DNA"/>
</dbReference>
<evidence type="ECO:0000313" key="2">
    <source>
        <dbReference type="Proteomes" id="UP000789595"/>
    </source>
</evidence>
<accession>A0A8J2WYC1</accession>
<comment type="caution">
    <text evidence="1">The sequence shown here is derived from an EMBL/GenBank/DDBJ whole genome shotgun (WGS) entry which is preliminary data.</text>
</comment>
<dbReference type="SUPFAM" id="SSF52540">
    <property type="entry name" value="P-loop containing nucleoside triphosphate hydrolases"/>
    <property type="match status" value="1"/>
</dbReference>
<evidence type="ECO:0008006" key="3">
    <source>
        <dbReference type="Google" id="ProtNLM"/>
    </source>
</evidence>
<dbReference type="Gene3D" id="3.40.50.300">
    <property type="entry name" value="P-loop containing nucleotide triphosphate hydrolases"/>
    <property type="match status" value="1"/>
</dbReference>
<keyword evidence="2" id="KW-1185">Reference proteome</keyword>
<organism evidence="1 2">
    <name type="scientific">Pelagomonas calceolata</name>
    <dbReference type="NCBI Taxonomy" id="35677"/>
    <lineage>
        <taxon>Eukaryota</taxon>
        <taxon>Sar</taxon>
        <taxon>Stramenopiles</taxon>
        <taxon>Ochrophyta</taxon>
        <taxon>Pelagophyceae</taxon>
        <taxon>Pelagomonadales</taxon>
        <taxon>Pelagomonadaceae</taxon>
        <taxon>Pelagomonas</taxon>
    </lineage>
</organism>
<name>A0A8J2WYC1_9STRA</name>
<reference evidence="1" key="1">
    <citation type="submission" date="2021-11" db="EMBL/GenBank/DDBJ databases">
        <authorList>
            <consortium name="Genoscope - CEA"/>
            <person name="William W."/>
        </authorList>
    </citation>
    <scope>NUCLEOTIDE SEQUENCE</scope>
</reference>
<proteinExistence type="predicted"/>
<dbReference type="Proteomes" id="UP000789595">
    <property type="component" value="Unassembled WGS sequence"/>
</dbReference>
<evidence type="ECO:0000313" key="1">
    <source>
        <dbReference type="EMBL" id="CAH0366596.1"/>
    </source>
</evidence>
<gene>
    <name evidence="1" type="ORF">PECAL_1P30970</name>
</gene>
<dbReference type="InterPro" id="IPR027417">
    <property type="entry name" value="P-loop_NTPase"/>
</dbReference>